<gene>
    <name evidence="2" type="ordered locus">EHR_00630</name>
</gene>
<name>I6RXS7_ENTHA</name>
<feature type="domain" description="HeH/LEM" evidence="1">
    <location>
        <begin position="9"/>
        <end position="41"/>
    </location>
</feature>
<dbReference type="RefSeq" id="WP_014834200.1">
    <property type="nucleotide sequence ID" value="NC_018081.1"/>
</dbReference>
<evidence type="ECO:0000313" key="3">
    <source>
        <dbReference type="Proteomes" id="UP000002895"/>
    </source>
</evidence>
<protein>
    <recommendedName>
        <fullName evidence="1">HeH/LEM domain-containing protein</fullName>
    </recommendedName>
</protein>
<dbReference type="Pfam" id="PF12949">
    <property type="entry name" value="HeH"/>
    <property type="match status" value="1"/>
</dbReference>
<proteinExistence type="predicted"/>
<evidence type="ECO:0000259" key="1">
    <source>
        <dbReference type="Pfam" id="PF12949"/>
    </source>
</evidence>
<dbReference type="Gene3D" id="1.10.720.30">
    <property type="entry name" value="SAP domain"/>
    <property type="match status" value="1"/>
</dbReference>
<organism evidence="2 3">
    <name type="scientific">Enterococcus hirae (strain ATCC 9790 / DSM 20160 / JCM 8729 / LMG 6399 / NBRC 3181 / NCIMB 6459 / NCDO 1258 / NCTC 12367 / WDCM 00089 / R)</name>
    <dbReference type="NCBI Taxonomy" id="768486"/>
    <lineage>
        <taxon>Bacteria</taxon>
        <taxon>Bacillati</taxon>
        <taxon>Bacillota</taxon>
        <taxon>Bacilli</taxon>
        <taxon>Lactobacillales</taxon>
        <taxon>Enterococcaceae</taxon>
        <taxon>Enterococcus</taxon>
    </lineage>
</organism>
<evidence type="ECO:0000313" key="2">
    <source>
        <dbReference type="EMBL" id="AFM69120.1"/>
    </source>
</evidence>
<dbReference type="HOGENOM" id="CLU_3199548_0_0_9"/>
<dbReference type="AlphaFoldDB" id="I6RXS7"/>
<dbReference type="EMBL" id="CP003504">
    <property type="protein sequence ID" value="AFM69120.1"/>
    <property type="molecule type" value="Genomic_DNA"/>
</dbReference>
<dbReference type="SUPFAM" id="SSF68906">
    <property type="entry name" value="SAP domain"/>
    <property type="match status" value="1"/>
</dbReference>
<dbReference type="InterPro" id="IPR025856">
    <property type="entry name" value="HeH/LEM_domain"/>
</dbReference>
<dbReference type="PATRIC" id="fig|768486.3.peg.124"/>
<dbReference type="InterPro" id="IPR036361">
    <property type="entry name" value="SAP_dom_sf"/>
</dbReference>
<reference evidence="2 3" key="1">
    <citation type="journal article" date="2012" name="J. Bacteriol.">
        <title>Genome sequence of Enterococcus hirae (Streptococcus faecalis) ATCC 9790, a model organism for the study of ion transport, bioenergetics, and copper homeostasis.</title>
        <authorList>
            <person name="Gaechter T."/>
            <person name="Wunderlin C."/>
            <person name="Schmidheini T."/>
            <person name="Solioz M."/>
        </authorList>
    </citation>
    <scope>NUCLEOTIDE SEQUENCE [LARGE SCALE GENOMIC DNA]</scope>
    <source>
        <strain evidence="3">ATCC 9790 / DSM 20160 / JCM 8729 / LMG 6399 / NBRC 3181 / NCIMB 6459 / NCDO 1258 / NCTC 12367 / WDCM 00089 / R</strain>
    </source>
</reference>
<sequence length="45" mass="5319">MTDNNDFTSLRVSELKHFLDEKNISYKSSDKREDLIALLEESKEE</sequence>
<keyword evidence="3" id="KW-1185">Reference proteome</keyword>
<dbReference type="Proteomes" id="UP000002895">
    <property type="component" value="Chromosome"/>
</dbReference>
<dbReference type="KEGG" id="ehr:EHR_00630"/>
<accession>I6RXS7</accession>